<feature type="region of interest" description="Disordered" evidence="1">
    <location>
        <begin position="66"/>
        <end position="102"/>
    </location>
</feature>
<feature type="compositionally biased region" description="Gly residues" evidence="1">
    <location>
        <begin position="136"/>
        <end position="150"/>
    </location>
</feature>
<proteinExistence type="evidence at transcript level"/>
<feature type="compositionally biased region" description="Acidic residues" evidence="1">
    <location>
        <begin position="159"/>
        <end position="172"/>
    </location>
</feature>
<dbReference type="AlphaFoldDB" id="A0A2D2AH25"/>
<dbReference type="InterPro" id="IPR036188">
    <property type="entry name" value="FAD/NAD-bd_sf"/>
</dbReference>
<dbReference type="GO" id="GO:0016491">
    <property type="term" value="F:oxidoreductase activity"/>
    <property type="evidence" value="ECO:0007669"/>
    <property type="project" value="InterPro"/>
</dbReference>
<dbReference type="InterPro" id="IPR045892">
    <property type="entry name" value="CrtISO-like"/>
</dbReference>
<accession>A0A2D2AH25</accession>
<dbReference type="PANTHER" id="PTHR46313:SF3">
    <property type="entry name" value="PROLYCOPENE ISOMERASE, CHLOROPLASTIC"/>
    <property type="match status" value="1"/>
</dbReference>
<organism evidence="3">
    <name type="scientific">Scytosiphon lomentaria</name>
    <name type="common">Beanweed</name>
    <name type="synonym">Chorda lomentaria</name>
    <dbReference type="NCBI Taxonomy" id="27967"/>
    <lineage>
        <taxon>Eukaryota</taxon>
        <taxon>Sar</taxon>
        <taxon>Stramenopiles</taxon>
        <taxon>Ochrophyta</taxon>
        <taxon>PX clade</taxon>
        <taxon>Phaeophyceae</taxon>
        <taxon>Ectocarpales</taxon>
        <taxon>Scytosiphonaceae</taxon>
        <taxon>Scytosiphon</taxon>
    </lineage>
</organism>
<dbReference type="EMBL" id="KY114134">
    <property type="protein sequence ID" value="ATQ36023.1"/>
    <property type="molecule type" value="mRNA"/>
</dbReference>
<evidence type="ECO:0000259" key="2">
    <source>
        <dbReference type="Pfam" id="PF01593"/>
    </source>
</evidence>
<feature type="region of interest" description="Disordered" evidence="1">
    <location>
        <begin position="121"/>
        <end position="172"/>
    </location>
</feature>
<dbReference type="GO" id="GO:0016853">
    <property type="term" value="F:isomerase activity"/>
    <property type="evidence" value="ECO:0007669"/>
    <property type="project" value="UniProtKB-KW"/>
</dbReference>
<dbReference type="GO" id="GO:0016116">
    <property type="term" value="P:carotenoid metabolic process"/>
    <property type="evidence" value="ECO:0007669"/>
    <property type="project" value="InterPro"/>
</dbReference>
<dbReference type="Pfam" id="PF01593">
    <property type="entry name" value="Amino_oxidase"/>
    <property type="match status" value="1"/>
</dbReference>
<sequence length="707" mass="75223">MRSVPKTNAGDKCSTTGRSGAYAVPARRSLVLLTLVGISAAPGCLSFVPGSCRRETFSGANLVPQNKAQSAVRRGSSRGRDERFRREGGRGAADSIYDGGGGNKTPHVQRAVAGVALEAAGPVGGGERRESTIGAGAAGAGGGEEGGRVGGVEQQKEKEDEEEADDSERDEEEVDVVVIGAGIGGLTCAALLAQYGLDVTVCESHTIPGGCAHSFERDGYKFDSGPSIFSGFTGPVPNPLKQVLNVLDEELPCIRYDGWGNLTPSGYFKFDLGPDSFRDGVLKRLGGPESAQQFDTLLAECKPLMEAASALPSLSLRSDKWAAVTMLRFLPALLRVIPLADELNGPFRPKDPVTDSFLFNWLDLLAFSLSGLKAEGTSCAAMAYVLADLHREGAKLDYPIGGSGAIVEALVRGLKKHGGTLRLGTHVEQVLVEGEKAVGVRLRGKGGGGAKGARGRRPRSIRARRAVVMNADRWAAAKLLPEGTIPEEKLQEAEDTPKTMSFMHLHLGVEGPLPPGTDPHYTVINRWNDTLGEQNMIAVSLPTLLDASLAPPGHHIIHAYAAANEPYELWAGLDRRSQEYKTLKEERAKALWEAVERVVPDARKMAKTVLVGSPLTHERFNRRSYGTYGPAFEDGASAFPTPVDIPLENFYSCGDCVFPGVGVPAVAVSGANVANSCVGPLRHLRLVNRLQKDLKLLERESAAGVSP</sequence>
<feature type="domain" description="Amine oxidase" evidence="2">
    <location>
        <begin position="183"/>
        <end position="675"/>
    </location>
</feature>
<evidence type="ECO:0000256" key="1">
    <source>
        <dbReference type="SAM" id="MobiDB-lite"/>
    </source>
</evidence>
<dbReference type="InterPro" id="IPR002937">
    <property type="entry name" value="Amino_oxidase"/>
</dbReference>
<reference evidence="3" key="1">
    <citation type="submission" date="2016-11" db="EMBL/GenBank/DDBJ databases">
        <title>Phylogenetic studies on genes related to carotenoids biosynthesis in algae.</title>
        <authorList>
            <person name="Wang S."/>
            <person name="Zhang L."/>
            <person name="Chi S."/>
            <person name="Wang X."/>
            <person name="Tang X."/>
            <person name="Liu T."/>
        </authorList>
    </citation>
    <scope>NUCLEOTIDE SEQUENCE</scope>
    <source>
        <strain evidence="3">JCXF-2013252</strain>
    </source>
</reference>
<evidence type="ECO:0000313" key="3">
    <source>
        <dbReference type="EMBL" id="ATQ36023.1"/>
    </source>
</evidence>
<dbReference type="SUPFAM" id="SSF51905">
    <property type="entry name" value="FAD/NAD(P)-binding domain"/>
    <property type="match status" value="1"/>
</dbReference>
<dbReference type="PANTHER" id="PTHR46313">
    <property type="match status" value="1"/>
</dbReference>
<name>A0A2D2AH25_SCYLO</name>
<protein>
    <submittedName>
        <fullName evidence="3">Prolycopene isomerase-like2</fullName>
    </submittedName>
</protein>
<feature type="compositionally biased region" description="Basic and acidic residues" evidence="1">
    <location>
        <begin position="78"/>
        <end position="89"/>
    </location>
</feature>
<keyword evidence="3" id="KW-0413">Isomerase</keyword>
<dbReference type="Gene3D" id="3.50.50.60">
    <property type="entry name" value="FAD/NAD(P)-binding domain"/>
    <property type="match status" value="2"/>
</dbReference>